<accession>A0ABD0NGN1</accession>
<name>A0ABD0NGN1_CIRMR</name>
<evidence type="ECO:0000313" key="2">
    <source>
        <dbReference type="EMBL" id="KAL0161168.1"/>
    </source>
</evidence>
<dbReference type="InterPro" id="IPR036179">
    <property type="entry name" value="Ig-like_dom_sf"/>
</dbReference>
<feature type="non-terminal residue" evidence="2">
    <location>
        <position position="1"/>
    </location>
</feature>
<dbReference type="PANTHER" id="PTHR21063">
    <property type="entry name" value="LFA-3"/>
    <property type="match status" value="1"/>
</dbReference>
<proteinExistence type="predicted"/>
<dbReference type="EMBL" id="JAMKFB020000022">
    <property type="protein sequence ID" value="KAL0161168.1"/>
    <property type="molecule type" value="Genomic_DNA"/>
</dbReference>
<protein>
    <recommendedName>
        <fullName evidence="1">Immunoglobulin V-set domain-containing protein</fullName>
    </recommendedName>
</protein>
<keyword evidence="3" id="KW-1185">Reference proteome</keyword>
<evidence type="ECO:0000259" key="1">
    <source>
        <dbReference type="Pfam" id="PF07686"/>
    </source>
</evidence>
<comment type="caution">
    <text evidence="2">The sequence shown here is derived from an EMBL/GenBank/DDBJ whole genome shotgun (WGS) entry which is preliminary data.</text>
</comment>
<dbReference type="Gene3D" id="2.60.40.2710">
    <property type="match status" value="1"/>
</dbReference>
<evidence type="ECO:0000313" key="3">
    <source>
        <dbReference type="Proteomes" id="UP001529510"/>
    </source>
</evidence>
<dbReference type="SUPFAM" id="SSF48726">
    <property type="entry name" value="Immunoglobulin"/>
    <property type="match status" value="1"/>
</dbReference>
<sequence>VDTEKVSVMEGDSVTLHTYVDTNQKGRMRDRLKLDHETGSLTITNINTTDSGVYRLQIISSRTSQKVFIVAVY</sequence>
<dbReference type="PANTHER" id="PTHR21063:SF4">
    <property type="entry name" value="CD48 ANTIGEN-RELATED"/>
    <property type="match status" value="1"/>
</dbReference>
<reference evidence="2 3" key="1">
    <citation type="submission" date="2024-05" db="EMBL/GenBank/DDBJ databases">
        <title>Genome sequencing and assembly of Indian major carp, Cirrhinus mrigala (Hamilton, 1822).</title>
        <authorList>
            <person name="Mohindra V."/>
            <person name="Chowdhury L.M."/>
            <person name="Lal K."/>
            <person name="Jena J.K."/>
        </authorList>
    </citation>
    <scope>NUCLEOTIDE SEQUENCE [LARGE SCALE GENOMIC DNA]</scope>
    <source>
        <strain evidence="2">CM1030</strain>
        <tissue evidence="2">Blood</tissue>
    </source>
</reference>
<dbReference type="Proteomes" id="UP001529510">
    <property type="component" value="Unassembled WGS sequence"/>
</dbReference>
<organism evidence="2 3">
    <name type="scientific">Cirrhinus mrigala</name>
    <name type="common">Mrigala</name>
    <dbReference type="NCBI Taxonomy" id="683832"/>
    <lineage>
        <taxon>Eukaryota</taxon>
        <taxon>Metazoa</taxon>
        <taxon>Chordata</taxon>
        <taxon>Craniata</taxon>
        <taxon>Vertebrata</taxon>
        <taxon>Euteleostomi</taxon>
        <taxon>Actinopterygii</taxon>
        <taxon>Neopterygii</taxon>
        <taxon>Teleostei</taxon>
        <taxon>Ostariophysi</taxon>
        <taxon>Cypriniformes</taxon>
        <taxon>Cyprinidae</taxon>
        <taxon>Labeoninae</taxon>
        <taxon>Labeonini</taxon>
        <taxon>Cirrhinus</taxon>
    </lineage>
</organism>
<dbReference type="InterPro" id="IPR013106">
    <property type="entry name" value="Ig_V-set"/>
</dbReference>
<gene>
    <name evidence="2" type="ORF">M9458_044893</name>
</gene>
<feature type="non-terminal residue" evidence="2">
    <location>
        <position position="73"/>
    </location>
</feature>
<dbReference type="Pfam" id="PF07686">
    <property type="entry name" value="V-set"/>
    <property type="match status" value="1"/>
</dbReference>
<dbReference type="AlphaFoldDB" id="A0ABD0NGN1"/>
<feature type="domain" description="Immunoglobulin V-set" evidence="1">
    <location>
        <begin position="12"/>
        <end position="63"/>
    </location>
</feature>